<dbReference type="Gene3D" id="3.40.50.1010">
    <property type="entry name" value="5'-nuclease"/>
    <property type="match status" value="1"/>
</dbReference>
<reference evidence="1 2" key="1">
    <citation type="submission" date="2024-10" db="EMBL/GenBank/DDBJ databases">
        <authorList>
            <person name="Cho J.-C."/>
        </authorList>
    </citation>
    <scope>NUCLEOTIDE SEQUENCE [LARGE SCALE GENOMIC DNA]</scope>
    <source>
        <strain evidence="1 2">KCTC29696</strain>
    </source>
</reference>
<proteinExistence type="predicted"/>
<keyword evidence="2" id="KW-1185">Reference proteome</keyword>
<comment type="caution">
    <text evidence="1">The sequence shown here is derived from an EMBL/GenBank/DDBJ whole genome shotgun (WGS) entry which is preliminary data.</text>
</comment>
<dbReference type="EMBL" id="JBIHMK010000006">
    <property type="protein sequence ID" value="MFH0247154.1"/>
    <property type="molecule type" value="Genomic_DNA"/>
</dbReference>
<dbReference type="RefSeq" id="WP_279949123.1">
    <property type="nucleotide sequence ID" value="NZ_BAABEN010000001.1"/>
</dbReference>
<sequence length="129" mass="13692">MNHVVYDSGALIAAAKNDRRFVGRHKRLLTHGVGILVPAGVLAQTWDPRPRAAVLHWLLQGCRILSLTEAAAKRAAALCHSNGSSDVVDATVVIASVQYGDAPIVTDDLGDISALAKAAGRDHITIRRP</sequence>
<organism evidence="1 2">
    <name type="scientific">Streptomyces chitinivorans</name>
    <dbReference type="NCBI Taxonomy" id="1257027"/>
    <lineage>
        <taxon>Bacteria</taxon>
        <taxon>Bacillati</taxon>
        <taxon>Actinomycetota</taxon>
        <taxon>Actinomycetes</taxon>
        <taxon>Kitasatosporales</taxon>
        <taxon>Streptomycetaceae</taxon>
        <taxon>Streptomyces</taxon>
    </lineage>
</organism>
<evidence type="ECO:0000313" key="1">
    <source>
        <dbReference type="EMBL" id="MFH0247154.1"/>
    </source>
</evidence>
<protein>
    <submittedName>
        <fullName evidence="1">Twitching motility protein PilT</fullName>
    </submittedName>
</protein>
<accession>A0ABW7HMS2</accession>
<evidence type="ECO:0000313" key="2">
    <source>
        <dbReference type="Proteomes" id="UP001607069"/>
    </source>
</evidence>
<gene>
    <name evidence="1" type="ORF">ACG5V6_02835</name>
</gene>
<dbReference type="InterPro" id="IPR029060">
    <property type="entry name" value="PIN-like_dom_sf"/>
</dbReference>
<name>A0ABW7HMS2_9ACTN</name>
<dbReference type="SUPFAM" id="SSF88723">
    <property type="entry name" value="PIN domain-like"/>
    <property type="match status" value="1"/>
</dbReference>
<dbReference type="Proteomes" id="UP001607069">
    <property type="component" value="Unassembled WGS sequence"/>
</dbReference>